<dbReference type="EMBL" id="CM056741">
    <property type="protein sequence ID" value="KAJ8685423.1"/>
    <property type="molecule type" value="Genomic_DNA"/>
</dbReference>
<evidence type="ECO:0000313" key="2">
    <source>
        <dbReference type="Proteomes" id="UP001239111"/>
    </source>
</evidence>
<keyword evidence="2" id="KW-1185">Reference proteome</keyword>
<organism evidence="1 2">
    <name type="scientific">Eretmocerus hayati</name>
    <dbReference type="NCBI Taxonomy" id="131215"/>
    <lineage>
        <taxon>Eukaryota</taxon>
        <taxon>Metazoa</taxon>
        <taxon>Ecdysozoa</taxon>
        <taxon>Arthropoda</taxon>
        <taxon>Hexapoda</taxon>
        <taxon>Insecta</taxon>
        <taxon>Pterygota</taxon>
        <taxon>Neoptera</taxon>
        <taxon>Endopterygota</taxon>
        <taxon>Hymenoptera</taxon>
        <taxon>Apocrita</taxon>
        <taxon>Proctotrupomorpha</taxon>
        <taxon>Chalcidoidea</taxon>
        <taxon>Aphelinidae</taxon>
        <taxon>Aphelininae</taxon>
        <taxon>Eretmocerus</taxon>
    </lineage>
</organism>
<evidence type="ECO:0000313" key="1">
    <source>
        <dbReference type="EMBL" id="KAJ8685423.1"/>
    </source>
</evidence>
<comment type="caution">
    <text evidence="1">The sequence shown here is derived from an EMBL/GenBank/DDBJ whole genome shotgun (WGS) entry which is preliminary data.</text>
</comment>
<dbReference type="Proteomes" id="UP001239111">
    <property type="component" value="Chromosome 1"/>
</dbReference>
<sequence length="188" mass="21304">MAANKSVLPDNVPPDIPYKFHQNTKCKAVVCILCDSVYYKSDSVRGKGHRFLTKLLGICNDHAHVNITSQSDDARIIIASLLQQNTQYSSAYTQLEKEYKTLKVKYTDMSSKLEEVNKELSEEPEVMRELPLEKGITQVTCRNHELDAETETLSEKDELSQQLNSGLKENNTLLEEKTILLKGNLNTQ</sequence>
<protein>
    <submittedName>
        <fullName evidence="1">Uncharacterized protein</fullName>
    </submittedName>
</protein>
<name>A0ACC2PQY1_9HYME</name>
<gene>
    <name evidence="1" type="ORF">QAD02_021216</name>
</gene>
<reference evidence="1" key="1">
    <citation type="submission" date="2023-04" db="EMBL/GenBank/DDBJ databases">
        <title>A chromosome-level genome assembly of the parasitoid wasp Eretmocerus hayati.</title>
        <authorList>
            <person name="Zhong Y."/>
            <person name="Liu S."/>
            <person name="Liu Y."/>
        </authorList>
    </citation>
    <scope>NUCLEOTIDE SEQUENCE</scope>
    <source>
        <strain evidence="1">ZJU_SS_LIU_2023</strain>
    </source>
</reference>
<accession>A0ACC2PQY1</accession>
<proteinExistence type="predicted"/>